<dbReference type="FunFam" id="3.40.50.300:FF:001320">
    <property type="entry name" value="Heme ABC transporter ATP-binding protein"/>
    <property type="match status" value="1"/>
</dbReference>
<comment type="caution">
    <text evidence="6">The sequence shown here is derived from an EMBL/GenBank/DDBJ whole genome shotgun (WGS) entry which is preliminary data.</text>
</comment>
<dbReference type="GO" id="GO:0005524">
    <property type="term" value="F:ATP binding"/>
    <property type="evidence" value="ECO:0007669"/>
    <property type="project" value="UniProtKB-KW"/>
</dbReference>
<dbReference type="PANTHER" id="PTHR42855">
    <property type="entry name" value="ABC TRANSPORTER ATP-BINDING SUBUNIT"/>
    <property type="match status" value="1"/>
</dbReference>
<keyword evidence="3" id="KW-0175">Coiled coil</keyword>
<feature type="domain" description="ABC transporter" evidence="5">
    <location>
        <begin position="357"/>
        <end position="582"/>
    </location>
</feature>
<dbReference type="InterPro" id="IPR003593">
    <property type="entry name" value="AAA+_ATPase"/>
</dbReference>
<gene>
    <name evidence="6" type="ORF">Pta02_05060</name>
</gene>
<name>A0A8J3SQM0_9ACTN</name>
<evidence type="ECO:0000256" key="3">
    <source>
        <dbReference type="SAM" id="Coils"/>
    </source>
</evidence>
<evidence type="ECO:0000259" key="5">
    <source>
        <dbReference type="PROSITE" id="PS50893"/>
    </source>
</evidence>
<dbReference type="AlphaFoldDB" id="A0A8J3SQM0"/>
<dbReference type="EMBL" id="BOOK01000003">
    <property type="protein sequence ID" value="GIH98497.1"/>
    <property type="molecule type" value="Genomic_DNA"/>
</dbReference>
<evidence type="ECO:0000256" key="1">
    <source>
        <dbReference type="ARBA" id="ARBA00022741"/>
    </source>
</evidence>
<feature type="domain" description="ABC transporter" evidence="5">
    <location>
        <begin position="24"/>
        <end position="272"/>
    </location>
</feature>
<evidence type="ECO:0000313" key="7">
    <source>
        <dbReference type="Proteomes" id="UP000634476"/>
    </source>
</evidence>
<dbReference type="PROSITE" id="PS00211">
    <property type="entry name" value="ABC_TRANSPORTER_1"/>
    <property type="match status" value="2"/>
</dbReference>
<evidence type="ECO:0000256" key="2">
    <source>
        <dbReference type="ARBA" id="ARBA00022840"/>
    </source>
</evidence>
<dbReference type="Gene3D" id="3.40.50.300">
    <property type="entry name" value="P-loop containing nucleotide triphosphate hydrolases"/>
    <property type="match status" value="2"/>
</dbReference>
<dbReference type="InterPro" id="IPR027417">
    <property type="entry name" value="P-loop_NTPase"/>
</dbReference>
<dbReference type="PANTHER" id="PTHR42855:SF2">
    <property type="entry name" value="DRUG RESISTANCE ABC TRANSPORTER,ATP-BINDING PROTEIN"/>
    <property type="match status" value="1"/>
</dbReference>
<keyword evidence="7" id="KW-1185">Reference proteome</keyword>
<organism evidence="6 7">
    <name type="scientific">Planobispora takensis</name>
    <dbReference type="NCBI Taxonomy" id="1367882"/>
    <lineage>
        <taxon>Bacteria</taxon>
        <taxon>Bacillati</taxon>
        <taxon>Actinomycetota</taxon>
        <taxon>Actinomycetes</taxon>
        <taxon>Streptosporangiales</taxon>
        <taxon>Streptosporangiaceae</taxon>
        <taxon>Planobispora</taxon>
    </lineage>
</organism>
<dbReference type="InterPro" id="IPR017871">
    <property type="entry name" value="ABC_transporter-like_CS"/>
</dbReference>
<reference evidence="6" key="1">
    <citation type="submission" date="2021-01" db="EMBL/GenBank/DDBJ databases">
        <title>Whole genome shotgun sequence of Planobispora takensis NBRC 109077.</title>
        <authorList>
            <person name="Komaki H."/>
            <person name="Tamura T."/>
        </authorList>
    </citation>
    <scope>NUCLEOTIDE SEQUENCE</scope>
    <source>
        <strain evidence="6">NBRC 109077</strain>
    </source>
</reference>
<proteinExistence type="predicted"/>
<dbReference type="GO" id="GO:0016887">
    <property type="term" value="F:ATP hydrolysis activity"/>
    <property type="evidence" value="ECO:0007669"/>
    <property type="project" value="InterPro"/>
</dbReference>
<dbReference type="NCBIfam" id="NF000355">
    <property type="entry name" value="ribo_prot_ABC_F"/>
    <property type="match status" value="1"/>
</dbReference>
<feature type="coiled-coil region" evidence="3">
    <location>
        <begin position="107"/>
        <end position="134"/>
    </location>
</feature>
<sequence>MRTAHSAHPTHSARSAPSAQPSQLTLTGVTRRYDDRVVLDRVSFAVRPGEKVGVVGDNGSGKSTLLKVIAGRERPDHGEVTVVAPGGVGYLPQTLDLPPSATVRDAVDLALADIRELESRMRRAEAELTEESLEAYGELVARFEARGGYRADARVDIALHGLGLPGLDRERTLGTLSGGERSRLALAATLASAPELLLLDEPTNDLDDQAVAWLEQYLRAHRGTVIVITHDRVFLERITPTILEVDSGAVTRHGDGYDGYLAAKAADRRRRLREYEEWRSELARNRRLAESAVARLEAIPRKLPLAVFAAGPFRARGRGHGAMSRIRNAKERVERLTDAPVAPPPDPLRFTARVVSGHTGEVVSGRAGASAGPRAELVDVRVGDRLRLPYLRIGAGERLLVTGPNGAGKTTLIRVLAGELRPDTGSARVSGTVGCLRQEESAWGAGLTVLQAFAAGRPGAAGEHAGALLSLGLFRPADLRLRIGELSYGQRRRIELARLVSEPVDLLLLDEPTNHLSPALVEELEQALAGYAGALVVVTHDRRMRSRFTGSRLELRDGRRAVSSSPQEIVATSAPLPAFIAASSSASVSTRTTVSTGPNGSARNSGEDGGGARIVVGAR</sequence>
<dbReference type="NCBIfam" id="NF000171">
    <property type="entry name" value="ABCF_producer"/>
    <property type="match status" value="1"/>
</dbReference>
<accession>A0A8J3SQM0</accession>
<dbReference type="PROSITE" id="PS50893">
    <property type="entry name" value="ABC_TRANSPORTER_2"/>
    <property type="match status" value="2"/>
</dbReference>
<evidence type="ECO:0000256" key="4">
    <source>
        <dbReference type="SAM" id="MobiDB-lite"/>
    </source>
</evidence>
<protein>
    <submittedName>
        <fullName evidence="6">ABC transporter ATP-binding protein</fullName>
    </submittedName>
</protein>
<dbReference type="InterPro" id="IPR051309">
    <property type="entry name" value="ABCF_ATPase"/>
</dbReference>
<dbReference type="InterPro" id="IPR003439">
    <property type="entry name" value="ABC_transporter-like_ATP-bd"/>
</dbReference>
<keyword evidence="1" id="KW-0547">Nucleotide-binding</keyword>
<feature type="region of interest" description="Disordered" evidence="4">
    <location>
        <begin position="587"/>
        <end position="619"/>
    </location>
</feature>
<feature type="compositionally biased region" description="Low complexity" evidence="4">
    <location>
        <begin position="12"/>
        <end position="23"/>
    </location>
</feature>
<dbReference type="Proteomes" id="UP000634476">
    <property type="component" value="Unassembled WGS sequence"/>
</dbReference>
<keyword evidence="2 6" id="KW-0067">ATP-binding</keyword>
<evidence type="ECO:0000313" key="6">
    <source>
        <dbReference type="EMBL" id="GIH98497.1"/>
    </source>
</evidence>
<dbReference type="Pfam" id="PF00005">
    <property type="entry name" value="ABC_tran"/>
    <property type="match status" value="2"/>
</dbReference>
<feature type="compositionally biased region" description="Low complexity" evidence="4">
    <location>
        <begin position="587"/>
        <end position="596"/>
    </location>
</feature>
<dbReference type="SUPFAM" id="SSF52540">
    <property type="entry name" value="P-loop containing nucleoside triphosphate hydrolases"/>
    <property type="match status" value="2"/>
</dbReference>
<feature type="region of interest" description="Disordered" evidence="4">
    <location>
        <begin position="1"/>
        <end position="23"/>
    </location>
</feature>
<dbReference type="SMART" id="SM00382">
    <property type="entry name" value="AAA"/>
    <property type="match status" value="2"/>
</dbReference>
<dbReference type="CDD" id="cd03221">
    <property type="entry name" value="ABCF_EF-3"/>
    <property type="match status" value="1"/>
</dbReference>